<dbReference type="Pfam" id="PF13271">
    <property type="entry name" value="DUF4062"/>
    <property type="match status" value="1"/>
</dbReference>
<reference evidence="2 3" key="1">
    <citation type="submission" date="2014-10" db="EMBL/GenBank/DDBJ databases">
        <title>Draft genome of anammox bacterium scalindua brodae, obtained using differential coverage binning of sequence data from two enrichment reactors.</title>
        <authorList>
            <person name="Speth D.R."/>
            <person name="Russ L."/>
            <person name="Kartal B."/>
            <person name="Op den Camp H.J."/>
            <person name="Dutilh B.E."/>
            <person name="Jetten M.S."/>
        </authorList>
    </citation>
    <scope>NUCLEOTIDE SEQUENCE [LARGE SCALE GENOMIC DNA]</scope>
    <source>
        <strain evidence="2">RU1</strain>
    </source>
</reference>
<proteinExistence type="predicted"/>
<name>A0A0B0EMP3_9BACT</name>
<dbReference type="AlphaFoldDB" id="A0A0B0EMP3"/>
<accession>A0A0B0EMP3</accession>
<evidence type="ECO:0000259" key="1">
    <source>
        <dbReference type="Pfam" id="PF13271"/>
    </source>
</evidence>
<protein>
    <recommendedName>
        <fullName evidence="1">DUF4062 domain-containing protein</fullName>
    </recommendedName>
</protein>
<feature type="domain" description="DUF4062" evidence="1">
    <location>
        <begin position="6"/>
        <end position="87"/>
    </location>
</feature>
<evidence type="ECO:0000313" key="2">
    <source>
        <dbReference type="EMBL" id="KHE93296.1"/>
    </source>
</evidence>
<evidence type="ECO:0000313" key="3">
    <source>
        <dbReference type="Proteomes" id="UP000030652"/>
    </source>
</evidence>
<dbReference type="PATRIC" id="fig|237368.3.peg.1030"/>
<dbReference type="eggNOG" id="COG2865">
    <property type="taxonomic scope" value="Bacteria"/>
</dbReference>
<gene>
    <name evidence="2" type="ORF">SCABRO_00941</name>
</gene>
<dbReference type="Proteomes" id="UP000030652">
    <property type="component" value="Unassembled WGS sequence"/>
</dbReference>
<comment type="caution">
    <text evidence="2">The sequence shown here is derived from an EMBL/GenBank/DDBJ whole genome shotgun (WGS) entry which is preliminary data.</text>
</comment>
<dbReference type="InterPro" id="IPR025139">
    <property type="entry name" value="DUF4062"/>
</dbReference>
<dbReference type="EMBL" id="JRYO01000063">
    <property type="protein sequence ID" value="KHE93296.1"/>
    <property type="molecule type" value="Genomic_DNA"/>
</dbReference>
<organism evidence="2 3">
    <name type="scientific">Candidatus Scalindua brodae</name>
    <dbReference type="NCBI Taxonomy" id="237368"/>
    <lineage>
        <taxon>Bacteria</taxon>
        <taxon>Pseudomonadati</taxon>
        <taxon>Planctomycetota</taxon>
        <taxon>Candidatus Brocadiia</taxon>
        <taxon>Candidatus Brocadiales</taxon>
        <taxon>Candidatus Scalinduaceae</taxon>
        <taxon>Candidatus Scalindua</taxon>
    </lineage>
</organism>
<sequence length="198" mass="23025">MNKRYQVFVSSTYEDLKDERLEVMKALLELDCIPCGMEYFPASNEDQWTFIKNLIDTCDYYVVIIGGRYGSMDVEGKSYTQKEYEYALSNKIPTIGFTHSDRESLPEEKKDTEEENLLKLDEFIKLVRSKLCKGWSNVPELGAFVSRSLTQLMKNYPRTGWVRADKVGSEEVLEELNGKLCQVARCDTRFPPMLYYNL</sequence>